<keyword evidence="2" id="KW-1185">Reference proteome</keyword>
<gene>
    <name evidence="1" type="ORF">H072_1041</name>
</gene>
<dbReference type="EMBL" id="AQGS01000024">
    <property type="protein sequence ID" value="EPS44986.1"/>
    <property type="molecule type" value="Genomic_DNA"/>
</dbReference>
<dbReference type="HOGENOM" id="CLU_1073706_0_0_1"/>
<accession>S8AVI7</accession>
<reference evidence="1 2" key="1">
    <citation type="journal article" date="2013" name="PLoS Genet.">
        <title>Genomic mechanisms accounting for the adaptation to parasitism in nematode-trapping fungi.</title>
        <authorList>
            <person name="Meerupati T."/>
            <person name="Andersson K.M."/>
            <person name="Friman E."/>
            <person name="Kumar D."/>
            <person name="Tunlid A."/>
            <person name="Ahren D."/>
        </authorList>
    </citation>
    <scope>NUCLEOTIDE SEQUENCE [LARGE SCALE GENOMIC DNA]</scope>
    <source>
        <strain evidence="1 2">CBS 200.50</strain>
    </source>
</reference>
<dbReference type="Proteomes" id="UP000015100">
    <property type="component" value="Unassembled WGS sequence"/>
</dbReference>
<proteinExistence type="predicted"/>
<evidence type="ECO:0000313" key="2">
    <source>
        <dbReference type="Proteomes" id="UP000015100"/>
    </source>
</evidence>
<dbReference type="OrthoDB" id="195446at2759"/>
<dbReference type="STRING" id="1284197.S8AVI7"/>
<sequence length="259" mass="30789">MELILEILEYACYYPSSVLAHRRSPLVLADHQDVVGSMHYLTAHVPYLPYRDDDATPGEPGKRRVIKRLIFNITSGDHGPGSSAGKPRGTFKMSRTWLEVELWRRKYPGYKEDHKPTWWDHHNRMRELGDSPVVNYTEHYYHGYSRYRAMEEEEHKYKVGTWLLQRNVHVRMMNTDHDVVWDAATNELRDKDPRKWEEGVLDKNGKWTMGGRWQKNGRVANGLFIRELREGDEMRVMMRAYKNYQCIVGKCEIECWWDI</sequence>
<name>S8AVI7_DACHA</name>
<evidence type="ECO:0000313" key="1">
    <source>
        <dbReference type="EMBL" id="EPS44986.1"/>
    </source>
</evidence>
<dbReference type="OMA" id="KYKVGTW"/>
<reference evidence="2" key="2">
    <citation type="submission" date="2013-04" db="EMBL/GenBank/DDBJ databases">
        <title>Genomic mechanisms accounting for the adaptation to parasitism in nematode-trapping fungi.</title>
        <authorList>
            <person name="Ahren D.G."/>
        </authorList>
    </citation>
    <scope>NUCLEOTIDE SEQUENCE [LARGE SCALE GENOMIC DNA]</scope>
    <source>
        <strain evidence="2">CBS 200.50</strain>
    </source>
</reference>
<organism evidence="1 2">
    <name type="scientific">Dactylellina haptotyla (strain CBS 200.50)</name>
    <name type="common">Nematode-trapping fungus</name>
    <name type="synonym">Monacrosporium haptotylum</name>
    <dbReference type="NCBI Taxonomy" id="1284197"/>
    <lineage>
        <taxon>Eukaryota</taxon>
        <taxon>Fungi</taxon>
        <taxon>Dikarya</taxon>
        <taxon>Ascomycota</taxon>
        <taxon>Pezizomycotina</taxon>
        <taxon>Orbiliomycetes</taxon>
        <taxon>Orbiliales</taxon>
        <taxon>Orbiliaceae</taxon>
        <taxon>Dactylellina</taxon>
    </lineage>
</organism>
<dbReference type="AlphaFoldDB" id="S8AVI7"/>
<comment type="caution">
    <text evidence="1">The sequence shown here is derived from an EMBL/GenBank/DDBJ whole genome shotgun (WGS) entry which is preliminary data.</text>
</comment>
<protein>
    <submittedName>
        <fullName evidence="1">Uncharacterized protein</fullName>
    </submittedName>
</protein>